<sequence length="126" mass="13032">VKNTFLEYETGTTPSVGLRNICSAAGRLDALGEARGVHDEEVLAPAAPRGSEEVGDISVQPGGAAELPASTLLGGAWRAGDTSRVTVKNTFIDYAPEEDASPSVPLRAVHTAAGRLDMMAGQDTPE</sequence>
<feature type="non-terminal residue" evidence="1">
    <location>
        <position position="1"/>
    </location>
</feature>
<protein>
    <submittedName>
        <fullName evidence="1">Uncharacterized protein</fullName>
    </submittedName>
</protein>
<evidence type="ECO:0000313" key="1">
    <source>
        <dbReference type="EMBL" id="CAK0901506.1"/>
    </source>
</evidence>
<proteinExistence type="predicted"/>
<dbReference type="Proteomes" id="UP001189429">
    <property type="component" value="Unassembled WGS sequence"/>
</dbReference>
<keyword evidence="2" id="KW-1185">Reference proteome</keyword>
<gene>
    <name evidence="1" type="ORF">PCOR1329_LOCUS78429</name>
</gene>
<accession>A0ABN9XTG0</accession>
<organism evidence="1 2">
    <name type="scientific">Prorocentrum cordatum</name>
    <dbReference type="NCBI Taxonomy" id="2364126"/>
    <lineage>
        <taxon>Eukaryota</taxon>
        <taxon>Sar</taxon>
        <taxon>Alveolata</taxon>
        <taxon>Dinophyceae</taxon>
        <taxon>Prorocentrales</taxon>
        <taxon>Prorocentraceae</taxon>
        <taxon>Prorocentrum</taxon>
    </lineage>
</organism>
<dbReference type="EMBL" id="CAUYUJ010020942">
    <property type="protein sequence ID" value="CAK0901506.1"/>
    <property type="molecule type" value="Genomic_DNA"/>
</dbReference>
<reference evidence="1" key="1">
    <citation type="submission" date="2023-10" db="EMBL/GenBank/DDBJ databases">
        <authorList>
            <person name="Chen Y."/>
            <person name="Shah S."/>
            <person name="Dougan E. K."/>
            <person name="Thang M."/>
            <person name="Chan C."/>
        </authorList>
    </citation>
    <scope>NUCLEOTIDE SEQUENCE [LARGE SCALE GENOMIC DNA]</scope>
</reference>
<name>A0ABN9XTG0_9DINO</name>
<comment type="caution">
    <text evidence="1">The sequence shown here is derived from an EMBL/GenBank/DDBJ whole genome shotgun (WGS) entry which is preliminary data.</text>
</comment>
<evidence type="ECO:0000313" key="2">
    <source>
        <dbReference type="Proteomes" id="UP001189429"/>
    </source>
</evidence>